<dbReference type="Pfam" id="PF03787">
    <property type="entry name" value="RAMPs"/>
    <property type="match status" value="1"/>
</dbReference>
<dbReference type="EMBL" id="DF977000">
    <property type="protein sequence ID" value="GAQ24754.1"/>
    <property type="molecule type" value="Genomic_DNA"/>
</dbReference>
<evidence type="ECO:0000256" key="1">
    <source>
        <dbReference type="ARBA" id="ARBA00023118"/>
    </source>
</evidence>
<accession>A0A0U9HD75</accession>
<dbReference type="InterPro" id="IPR005537">
    <property type="entry name" value="RAMP_III_fam"/>
</dbReference>
<keyword evidence="1" id="KW-0051">Antiviral defense</keyword>
<evidence type="ECO:0000313" key="4">
    <source>
        <dbReference type="Proteomes" id="UP000062160"/>
    </source>
</evidence>
<dbReference type="RefSeq" id="WP_059031875.1">
    <property type="nucleotide sequence ID" value="NZ_BSDW01000001.1"/>
</dbReference>
<dbReference type="GO" id="GO:0051607">
    <property type="term" value="P:defense response to virus"/>
    <property type="evidence" value="ECO:0007669"/>
    <property type="project" value="UniProtKB-KW"/>
</dbReference>
<proteinExistence type="predicted"/>
<keyword evidence="4" id="KW-1185">Reference proteome</keyword>
<name>A0A0U9HD75_9FIRM</name>
<feature type="domain" description="CRISPR type III-associated protein" evidence="2">
    <location>
        <begin position="140"/>
        <end position="372"/>
    </location>
</feature>
<sequence length="386" mass="45134">MKYEAIYDCPKELTPYALFLKYSYKYTVDKSSDKKVEELAEEDFLNTFPFVKTSHISHKEMPKKVKFQEFPLAFFKKEKNGFWYCSNDACSAQKSSGIFKNQSALQDYIKSLIPGSFGLQYRFILQAPYFSRDMEDFYIIDNPILKEKIWKVPMVRGAGWKGMLLKTASKKLAELMDKNQEVEAIRYFQSILRIFGTGSEEFRKIEKAIDDYVKNEKNSKNKIETSAYEIDLTSKVVKYALEELGINLIFSKEGKSIKEQIWQYFEDNIETIKTKKGRGVFYPTYFNRLDLEVINPHNRNTKAGTFPIYFEVVPQGTEGIFQFIYIPYDAVMLPFKELKDQVNNDYEIIKTLIQYSFEEEGIGAKSKYGWGKACIVEKDTICYLNM</sequence>
<dbReference type="STRING" id="224999.GCA_001485475_00760"/>
<dbReference type="AlphaFoldDB" id="A0A0U9HD75"/>
<organism evidence="3">
    <name type="scientific">Tepidanaerobacter syntrophicus</name>
    <dbReference type="NCBI Taxonomy" id="224999"/>
    <lineage>
        <taxon>Bacteria</taxon>
        <taxon>Bacillati</taxon>
        <taxon>Bacillota</taxon>
        <taxon>Clostridia</taxon>
        <taxon>Thermosediminibacterales</taxon>
        <taxon>Tepidanaerobacteraceae</taxon>
        <taxon>Tepidanaerobacter</taxon>
    </lineage>
</organism>
<protein>
    <submittedName>
        <fullName evidence="3">CRISPR-associated protein Cmr2</fullName>
    </submittedName>
</protein>
<evidence type="ECO:0000259" key="2">
    <source>
        <dbReference type="Pfam" id="PF03787"/>
    </source>
</evidence>
<dbReference type="OrthoDB" id="5501881at2"/>
<reference evidence="3" key="1">
    <citation type="journal article" date="2016" name="Genome Announc.">
        <title>Draft Genome Sequence of the Syntrophic Lactate-Degrading Bacterium Tepidanaerobacter syntrophicus JLT.</title>
        <authorList>
            <person name="Matsuura N."/>
            <person name="Ohashi A."/>
            <person name="Tourlousse D.M."/>
            <person name="Sekiguchi Y."/>
        </authorList>
    </citation>
    <scope>NUCLEOTIDE SEQUENCE [LARGE SCALE GENOMIC DNA]</scope>
    <source>
        <strain evidence="3">JL</strain>
    </source>
</reference>
<dbReference type="Proteomes" id="UP000062160">
    <property type="component" value="Unassembled WGS sequence"/>
</dbReference>
<evidence type="ECO:0000313" key="3">
    <source>
        <dbReference type="EMBL" id="GAQ24754.1"/>
    </source>
</evidence>
<gene>
    <name evidence="3" type="ORF">TSYNT_6134</name>
</gene>